<accession>A0A0E9RWH2</accession>
<reference evidence="1" key="1">
    <citation type="submission" date="2014-11" db="EMBL/GenBank/DDBJ databases">
        <authorList>
            <person name="Amaro Gonzalez C."/>
        </authorList>
    </citation>
    <scope>NUCLEOTIDE SEQUENCE</scope>
</reference>
<protein>
    <submittedName>
        <fullName evidence="1">Uncharacterized protein</fullName>
    </submittedName>
</protein>
<evidence type="ECO:0000313" key="1">
    <source>
        <dbReference type="EMBL" id="JAH33212.1"/>
    </source>
</evidence>
<name>A0A0E9RWH2_ANGAN</name>
<sequence length="39" mass="4616">MYAFYEHPSVFLGCICFKMTVKVVYLSSQLIHNYQEPKT</sequence>
<organism evidence="1">
    <name type="scientific">Anguilla anguilla</name>
    <name type="common">European freshwater eel</name>
    <name type="synonym">Muraena anguilla</name>
    <dbReference type="NCBI Taxonomy" id="7936"/>
    <lineage>
        <taxon>Eukaryota</taxon>
        <taxon>Metazoa</taxon>
        <taxon>Chordata</taxon>
        <taxon>Craniata</taxon>
        <taxon>Vertebrata</taxon>
        <taxon>Euteleostomi</taxon>
        <taxon>Actinopterygii</taxon>
        <taxon>Neopterygii</taxon>
        <taxon>Teleostei</taxon>
        <taxon>Anguilliformes</taxon>
        <taxon>Anguillidae</taxon>
        <taxon>Anguilla</taxon>
    </lineage>
</organism>
<proteinExistence type="predicted"/>
<dbReference type="EMBL" id="GBXM01075365">
    <property type="protein sequence ID" value="JAH33212.1"/>
    <property type="molecule type" value="Transcribed_RNA"/>
</dbReference>
<dbReference type="AlphaFoldDB" id="A0A0E9RWH2"/>
<reference evidence="1" key="2">
    <citation type="journal article" date="2015" name="Fish Shellfish Immunol.">
        <title>Early steps in the European eel (Anguilla anguilla)-Vibrio vulnificus interaction in the gills: Role of the RtxA13 toxin.</title>
        <authorList>
            <person name="Callol A."/>
            <person name="Pajuelo D."/>
            <person name="Ebbesson L."/>
            <person name="Teles M."/>
            <person name="MacKenzie S."/>
            <person name="Amaro C."/>
        </authorList>
    </citation>
    <scope>NUCLEOTIDE SEQUENCE</scope>
</reference>